<accession>A0ABZ0BBT5</accession>
<feature type="transmembrane region" description="Helical" evidence="1">
    <location>
        <begin position="7"/>
        <end position="27"/>
    </location>
</feature>
<feature type="transmembrane region" description="Helical" evidence="1">
    <location>
        <begin position="47"/>
        <end position="68"/>
    </location>
</feature>
<evidence type="ECO:0000256" key="1">
    <source>
        <dbReference type="SAM" id="Phobius"/>
    </source>
</evidence>
<dbReference type="EMBL" id="CP135076">
    <property type="protein sequence ID" value="WNO54890.1"/>
    <property type="molecule type" value="Genomic_DNA"/>
</dbReference>
<evidence type="ECO:0000313" key="3">
    <source>
        <dbReference type="Proteomes" id="UP001302249"/>
    </source>
</evidence>
<dbReference type="InterPro" id="IPR019235">
    <property type="entry name" value="DUF2178_TM"/>
</dbReference>
<proteinExistence type="predicted"/>
<keyword evidence="1" id="KW-1133">Transmembrane helix</keyword>
<dbReference type="RefSeq" id="WP_313917880.1">
    <property type="nucleotide sequence ID" value="NZ_CP135076.1"/>
</dbReference>
<keyword evidence="1" id="KW-0472">Membrane</keyword>
<keyword evidence="1" id="KW-0812">Transmembrane</keyword>
<dbReference type="Pfam" id="PF09946">
    <property type="entry name" value="DUF2178"/>
    <property type="match status" value="1"/>
</dbReference>
<organism evidence="2 3">
    <name type="scientific">Stakelama saccharophila</name>
    <dbReference type="NCBI Taxonomy" id="3075605"/>
    <lineage>
        <taxon>Bacteria</taxon>
        <taxon>Pseudomonadati</taxon>
        <taxon>Pseudomonadota</taxon>
        <taxon>Alphaproteobacteria</taxon>
        <taxon>Sphingomonadales</taxon>
        <taxon>Sphingomonadaceae</taxon>
        <taxon>Stakelama</taxon>
    </lineage>
</organism>
<name>A0ABZ0BBT5_9SPHN</name>
<dbReference type="Proteomes" id="UP001302249">
    <property type="component" value="Chromosome"/>
</dbReference>
<keyword evidence="3" id="KW-1185">Reference proteome</keyword>
<protein>
    <submittedName>
        <fullName evidence="2">Uncharacterized protein</fullName>
    </submittedName>
</protein>
<sequence>MAFREKLAWALLATTAGGYAIYCYLLAGVTGRNGWDGPVWSIVPPLIGMGVLMALLATIGAGGAAISAPRDATAPPDERDRLVARTAQAHAYWVLTSGIGVTVALMLAGISLFQITNLLVSILVIAEIVRYASEAWHYRRGWHG</sequence>
<feature type="transmembrane region" description="Helical" evidence="1">
    <location>
        <begin position="89"/>
        <end position="109"/>
    </location>
</feature>
<reference evidence="2 3" key="1">
    <citation type="submission" date="2023-09" db="EMBL/GenBank/DDBJ databases">
        <authorList>
            <person name="Rey-Velasco X."/>
        </authorList>
    </citation>
    <scope>NUCLEOTIDE SEQUENCE [LARGE SCALE GENOMIC DNA]</scope>
    <source>
        <strain evidence="2 3">W311</strain>
    </source>
</reference>
<evidence type="ECO:0000313" key="2">
    <source>
        <dbReference type="EMBL" id="WNO54890.1"/>
    </source>
</evidence>
<gene>
    <name evidence="2" type="ORF">RPR59_06495</name>
</gene>